<keyword evidence="8" id="KW-0963">Cytoplasm</keyword>
<keyword evidence="13" id="KW-1185">Reference proteome</keyword>
<evidence type="ECO:0000256" key="9">
    <source>
        <dbReference type="PROSITE-ProRule" id="PRU01384"/>
    </source>
</evidence>
<comment type="catalytic activity">
    <reaction evidence="1 8 9">
        <text>ATP-dependent breakage, passage and rejoining of double-stranded DNA.</text>
        <dbReference type="EC" id="5.6.2.2"/>
    </reaction>
</comment>
<dbReference type="NCBIfam" id="NF004044">
    <property type="entry name" value="PRK05561.1"/>
    <property type="match status" value="1"/>
</dbReference>
<dbReference type="InterPro" id="IPR035516">
    <property type="entry name" value="Gyrase/topoIV_suA_C"/>
</dbReference>
<dbReference type="InterPro" id="IPR013760">
    <property type="entry name" value="Topo_IIA-like_dom_sf"/>
</dbReference>
<evidence type="ECO:0000256" key="6">
    <source>
        <dbReference type="ARBA" id="ARBA00023125"/>
    </source>
</evidence>
<keyword evidence="3 8" id="KW-0547">Nucleotide-binding</keyword>
<evidence type="ECO:0000256" key="8">
    <source>
        <dbReference type="HAMAP-Rule" id="MF_01897"/>
    </source>
</evidence>
<dbReference type="PANTHER" id="PTHR43493">
    <property type="entry name" value="DNA GYRASE/TOPOISOMERASE SUBUNIT A"/>
    <property type="match status" value="1"/>
</dbReference>
<evidence type="ECO:0000256" key="1">
    <source>
        <dbReference type="ARBA" id="ARBA00000185"/>
    </source>
</evidence>
<comment type="similarity">
    <text evidence="2 8">Belongs to the type II topoisomerase GyrA/ParC subunit family.</text>
</comment>
<evidence type="ECO:0000259" key="11">
    <source>
        <dbReference type="PROSITE" id="PS52040"/>
    </source>
</evidence>
<keyword evidence="5 8" id="KW-0799">Topoisomerase</keyword>
<dbReference type="Gene3D" id="3.90.199.10">
    <property type="entry name" value="Topoisomerase II, domain 5"/>
    <property type="match status" value="1"/>
</dbReference>
<dbReference type="EMBL" id="JAXCLX010000001">
    <property type="protein sequence ID" value="MDY0870441.1"/>
    <property type="molecule type" value="Genomic_DNA"/>
</dbReference>
<keyword evidence="7 8" id="KW-0413">Isomerase</keyword>
<dbReference type="Gene3D" id="2.120.10.90">
    <property type="entry name" value="DNA gyrase/topoisomerase IV, subunit A, C-terminal"/>
    <property type="match status" value="1"/>
</dbReference>
<dbReference type="InterPro" id="IPR050220">
    <property type="entry name" value="Type_II_DNA_Topoisomerases"/>
</dbReference>
<comment type="subcellular location">
    <subcellularLocation>
        <location evidence="8">Cytoplasm</location>
    </subcellularLocation>
</comment>
<organism evidence="12 13">
    <name type="scientific">Dongia rigui</name>
    <dbReference type="NCBI Taxonomy" id="940149"/>
    <lineage>
        <taxon>Bacteria</taxon>
        <taxon>Pseudomonadati</taxon>
        <taxon>Pseudomonadota</taxon>
        <taxon>Alphaproteobacteria</taxon>
        <taxon>Rhodospirillales</taxon>
        <taxon>Dongiaceae</taxon>
        <taxon>Dongia</taxon>
    </lineage>
</organism>
<comment type="miscellaneous">
    <text evidence="8">Few gyrases are as efficient as E.coli at forming negative supercoils. Not all organisms have 2 type II topoisomerases; in organisms with a single type II topoisomerase this enzyme also has to decatenate newly replicated chromosomes.</text>
</comment>
<dbReference type="SMART" id="SM00434">
    <property type="entry name" value="TOP4c"/>
    <property type="match status" value="1"/>
</dbReference>
<dbReference type="InterPro" id="IPR013757">
    <property type="entry name" value="Topo_IIA_A_a_sf"/>
</dbReference>
<keyword evidence="6 8" id="KW-0238">DNA-binding</keyword>
<dbReference type="InterPro" id="IPR006691">
    <property type="entry name" value="GyrA/parC_rep"/>
</dbReference>
<sequence length="954" mass="104123">MTDTPATPGFDIAPINIEEEMKRSYLDYAMSVIVSRALPDVRDGLKPVHRRILYAMSEGGFSSSSGFKKSARAVGDVMANYHPHGDQAIYDALVRMAQDFSLRVLLVDGQGNFGSMDGDPPAAMRYTESRLSKAAEALLEDIDKDTVNFQDNYDGRAQEPVVLPARFPNLLVNGAGGIAVGMATNIPTHNLSEVIDACCAYVDDPAITIDELMRLVPGPDFPTGGMILGRNGIREAYHFGRGSVVMRGRTHVEEIRKDREAIVITEVPYQVNKARMIERMAECVREKIIEGIADLRDESDRDGVRVVVELKRDAMADVVLNQLFRFTPLQSSFGVNMLALNGGKPEMLTLKSVIAAFVEFREEVITRRTIFDLGKARERAHVLVGLAIAVANIDEVIQLIRTAPDPVTAKERLMARDWPAADVAPLIRLIDDPEHPISAAETYRLSEAQAKAILDLRLQRLTGLERDKIAEELQGLSTEILDHLETLESRPKRLNILRNELLEIRGQFGTPRKTTIEDSEFEHDIEDLIQREDMVVTVTHGGYIKRVPLSAYRAQRRGGKGRSGMSTRDEDFVSQVFVTDTHTPVLFFSTKGMVYKTKVYRLPLGNPQARGKALVNMLPLGDGETISTLMPLPEDEATWRNSHVMFATASGYVRRNELSDFVDVKANGKIAMKLDDGDRLIGVAVCTDENDVLLAARSGKAIRFPVTDVRVFAGRDSVGVRGIKMESGDTVVSMSILNHIDVETEERDAYLRYAAQKRREGAETEDAGAETAVETASEAGETAAGDAVQLSPERLAELEAKDELILTITAKGFGKRTSAYEYRVTGRGGQGIANIETSARNGSVAASFPVTERDQIMLVTDGGQLIRCPIHDIRVARRQTQGVTVFKVAGDEQVVAVAHLPDIGEDAEEAEGAEGTPEAAAAEAAAPDGVNGQESDGPGDEGPINDDGGDGGNG</sequence>
<dbReference type="HAMAP" id="MF_01897">
    <property type="entry name" value="GyrA"/>
    <property type="match status" value="1"/>
</dbReference>
<dbReference type="GO" id="GO:0003918">
    <property type="term" value="F:DNA topoisomerase type II (double strand cut, ATP-hydrolyzing) activity"/>
    <property type="evidence" value="ECO:0007669"/>
    <property type="project" value="UniProtKB-EC"/>
</dbReference>
<keyword evidence="4 8" id="KW-0067">ATP-binding</keyword>
<evidence type="ECO:0000313" key="12">
    <source>
        <dbReference type="EMBL" id="MDY0870441.1"/>
    </source>
</evidence>
<evidence type="ECO:0000313" key="13">
    <source>
        <dbReference type="Proteomes" id="UP001271769"/>
    </source>
</evidence>
<feature type="active site" description="O-(5'-phospho-DNA)-tyrosine intermediate" evidence="8 9">
    <location>
        <position position="126"/>
    </location>
</feature>
<comment type="subunit">
    <text evidence="8">Heterotetramer, composed of two GyrA and two GyrB chains. In the heterotetramer, GyrA contains the active site tyrosine that forms a transient covalent intermediate with DNA, while GyrB binds cofactors and catalyzes ATP hydrolysis.</text>
</comment>
<dbReference type="NCBIfam" id="NF004043">
    <property type="entry name" value="PRK05560.1"/>
    <property type="match status" value="1"/>
</dbReference>
<dbReference type="InterPro" id="IPR005743">
    <property type="entry name" value="GyrA"/>
</dbReference>
<evidence type="ECO:0000256" key="3">
    <source>
        <dbReference type="ARBA" id="ARBA00022741"/>
    </source>
</evidence>
<proteinExistence type="inferred from homology"/>
<evidence type="ECO:0000256" key="2">
    <source>
        <dbReference type="ARBA" id="ARBA00008263"/>
    </source>
</evidence>
<dbReference type="Gene3D" id="1.10.268.10">
    <property type="entry name" value="Topoisomerase, domain 3"/>
    <property type="match status" value="1"/>
</dbReference>
<dbReference type="EC" id="5.6.2.2" evidence="8"/>
<dbReference type="SUPFAM" id="SSF101904">
    <property type="entry name" value="GyrA/ParC C-terminal domain-like"/>
    <property type="match status" value="1"/>
</dbReference>
<dbReference type="CDD" id="cd00187">
    <property type="entry name" value="TOP4c"/>
    <property type="match status" value="1"/>
</dbReference>
<protein>
    <recommendedName>
        <fullName evidence="8">DNA gyrase subunit A</fullName>
        <ecNumber evidence="8">5.6.2.2</ecNumber>
    </recommendedName>
</protein>
<dbReference type="NCBIfam" id="TIGR01063">
    <property type="entry name" value="gyrA"/>
    <property type="match status" value="1"/>
</dbReference>
<dbReference type="SUPFAM" id="SSF56719">
    <property type="entry name" value="Type II DNA topoisomerase"/>
    <property type="match status" value="1"/>
</dbReference>
<comment type="caution">
    <text evidence="12">The sequence shown here is derived from an EMBL/GenBank/DDBJ whole genome shotgun (WGS) entry which is preliminary data.</text>
</comment>
<evidence type="ECO:0000256" key="4">
    <source>
        <dbReference type="ARBA" id="ARBA00022840"/>
    </source>
</evidence>
<feature type="short sequence motif" description="GyrA-box" evidence="8">
    <location>
        <begin position="555"/>
        <end position="561"/>
    </location>
</feature>
<feature type="compositionally biased region" description="Low complexity" evidence="10">
    <location>
        <begin position="913"/>
        <end position="929"/>
    </location>
</feature>
<dbReference type="PANTHER" id="PTHR43493:SF5">
    <property type="entry name" value="DNA GYRASE SUBUNIT A, CHLOROPLASTIC_MITOCHONDRIAL"/>
    <property type="match status" value="1"/>
</dbReference>
<reference evidence="12 13" key="1">
    <citation type="journal article" date="2013" name="Antonie Van Leeuwenhoek">
        <title>Dongia rigui sp. nov., isolated from freshwater of a large wetland in Korea.</title>
        <authorList>
            <person name="Baik K.S."/>
            <person name="Hwang Y.M."/>
            <person name="Choi J.S."/>
            <person name="Kwon J."/>
            <person name="Seong C.N."/>
        </authorList>
    </citation>
    <scope>NUCLEOTIDE SEQUENCE [LARGE SCALE GENOMIC DNA]</scope>
    <source>
        <strain evidence="12 13">04SU4-P</strain>
    </source>
</reference>
<evidence type="ECO:0000256" key="5">
    <source>
        <dbReference type="ARBA" id="ARBA00023029"/>
    </source>
</evidence>
<accession>A0ABU5DSU3</accession>
<dbReference type="InterPro" id="IPR002205">
    <property type="entry name" value="Topo_IIA_dom_A"/>
</dbReference>
<dbReference type="PROSITE" id="PS52040">
    <property type="entry name" value="TOPO_IIA"/>
    <property type="match status" value="1"/>
</dbReference>
<comment type="function">
    <text evidence="8">A type II topoisomerase that negatively supercoils closed circular double-stranded (ds) DNA in an ATP-dependent manner to modulate DNA topology and maintain chromosomes in an underwound state. Negative supercoiling favors strand separation, and DNA replication, transcription, recombination and repair, all of which involve strand separation. Also able to catalyze the interconversion of other topological isomers of dsDNA rings, including catenanes and knotted rings. Type II topoisomerases break and join 2 DNA strands simultaneously in an ATP-dependent manner.</text>
</comment>
<dbReference type="InterPro" id="IPR013758">
    <property type="entry name" value="Topo_IIA_A/C_ab"/>
</dbReference>
<evidence type="ECO:0000256" key="10">
    <source>
        <dbReference type="SAM" id="MobiDB-lite"/>
    </source>
</evidence>
<dbReference type="Gene3D" id="3.30.1360.40">
    <property type="match status" value="1"/>
</dbReference>
<dbReference type="Pfam" id="PF03989">
    <property type="entry name" value="DNA_gyraseA_C"/>
    <property type="match status" value="6"/>
</dbReference>
<dbReference type="Pfam" id="PF00521">
    <property type="entry name" value="DNA_topoisoIV"/>
    <property type="match status" value="1"/>
</dbReference>
<evidence type="ECO:0000256" key="7">
    <source>
        <dbReference type="ARBA" id="ARBA00023235"/>
    </source>
</evidence>
<dbReference type="RefSeq" id="WP_320498674.1">
    <property type="nucleotide sequence ID" value="NZ_JAXCLX010000001.1"/>
</dbReference>
<feature type="domain" description="Topo IIA-type catalytic" evidence="11">
    <location>
        <begin position="38"/>
        <end position="534"/>
    </location>
</feature>
<feature type="region of interest" description="Disordered" evidence="10">
    <location>
        <begin position="905"/>
        <end position="954"/>
    </location>
</feature>
<gene>
    <name evidence="8 12" type="primary">gyrA</name>
    <name evidence="12" type="ORF">SMD31_00835</name>
</gene>
<dbReference type="Proteomes" id="UP001271769">
    <property type="component" value="Unassembled WGS sequence"/>
</dbReference>
<feature type="compositionally biased region" description="Acidic residues" evidence="10">
    <location>
        <begin position="937"/>
        <end position="954"/>
    </location>
</feature>
<name>A0ABU5DSU3_9PROT</name>